<dbReference type="EMBL" id="BAAAHC010000007">
    <property type="protein sequence ID" value="GAA0515835.1"/>
    <property type="molecule type" value="Genomic_DNA"/>
</dbReference>
<evidence type="ECO:0000313" key="1">
    <source>
        <dbReference type="EMBL" id="GAA0515835.1"/>
    </source>
</evidence>
<reference evidence="2 3" key="2">
    <citation type="journal article" date="2014" name="Int. J. Syst. Evol. Microbiol.">
        <title>Complete genome sequence of Corynebacterium casei LMG S-19264T (=DSM 44701T), isolated from a smear-ripened cheese.</title>
        <authorList>
            <consortium name="US DOE Joint Genome Institute (JGI-PGF)"/>
            <person name="Walter F."/>
            <person name="Albersmeier A."/>
            <person name="Kalinowski J."/>
            <person name="Ruckert C."/>
        </authorList>
    </citation>
    <scope>NUCLEOTIDE SEQUENCE [LARGE SCALE GENOMIC DNA]</scope>
    <source>
        <strain evidence="2 3">CGMCC 4.7206</strain>
    </source>
</reference>
<reference evidence="4" key="3">
    <citation type="journal article" date="2019" name="Int. J. Syst. Evol. Microbiol.">
        <title>The Global Catalogue of Microorganisms (GCM) 10K type strain sequencing project: providing services to taxonomists for standard genome sequencing and annotation.</title>
        <authorList>
            <consortium name="The Broad Institute Genomics Platform"/>
            <consortium name="The Broad Institute Genome Sequencing Center for Infectious Disease"/>
            <person name="Wu L."/>
            <person name="Ma J."/>
        </authorList>
    </citation>
    <scope>NUCLEOTIDE SEQUENCE [LARGE SCALE GENOMIC DNA]</scope>
    <source>
        <strain evidence="4">JCM 10664</strain>
    </source>
</reference>
<dbReference type="EMBL" id="BMMT01000023">
    <property type="protein sequence ID" value="GGJ04827.1"/>
    <property type="molecule type" value="Genomic_DNA"/>
</dbReference>
<proteinExistence type="predicted"/>
<comment type="caution">
    <text evidence="2">The sequence shown here is derived from an EMBL/GenBank/DDBJ whole genome shotgun (WGS) entry which is preliminary data.</text>
</comment>
<protein>
    <submittedName>
        <fullName evidence="2">Uncharacterized protein</fullName>
    </submittedName>
</protein>
<organism evidence="2 3">
    <name type="scientific">Saccharopolyspora thermophila</name>
    <dbReference type="NCBI Taxonomy" id="89367"/>
    <lineage>
        <taxon>Bacteria</taxon>
        <taxon>Bacillati</taxon>
        <taxon>Actinomycetota</taxon>
        <taxon>Actinomycetes</taxon>
        <taxon>Pseudonocardiales</taxon>
        <taxon>Pseudonocardiaceae</taxon>
        <taxon>Saccharopolyspora</taxon>
    </lineage>
</organism>
<dbReference type="AlphaFoldDB" id="A0A917K9I3"/>
<reference evidence="2" key="4">
    <citation type="submission" date="2020-09" db="EMBL/GenBank/DDBJ databases">
        <authorList>
            <person name="Sun Q."/>
            <person name="Zhou Y."/>
        </authorList>
    </citation>
    <scope>NUCLEOTIDE SEQUENCE</scope>
    <source>
        <strain evidence="2">CGMCC 4.7206</strain>
    </source>
</reference>
<sequence length="64" mass="6957">MVNGNLAPAEASLRLGTLPMGLARDVKLRNDVPAGEALRWSDVEVNDSVLAVRLRQELEQSARS</sequence>
<accession>A0A917K9I3</accession>
<dbReference type="Proteomes" id="UP001500220">
    <property type="component" value="Unassembled WGS sequence"/>
</dbReference>
<reference evidence="1" key="1">
    <citation type="journal article" date="2014" name="Int. J. Syst. Evol. Microbiol.">
        <title>Complete genome of a new Firmicutes species belonging to the dominant human colonic microbiota ('Ruminococcus bicirculans') reveals two chromosomes and a selective capacity to utilize plant glucans.</title>
        <authorList>
            <consortium name="NISC Comparative Sequencing Program"/>
            <person name="Wegmann U."/>
            <person name="Louis P."/>
            <person name="Goesmann A."/>
            <person name="Henrissat B."/>
            <person name="Duncan S.H."/>
            <person name="Flint H.J."/>
        </authorList>
    </citation>
    <scope>NUCLEOTIDE SEQUENCE</scope>
    <source>
        <strain evidence="1">JCM 10664</strain>
    </source>
</reference>
<reference evidence="1" key="5">
    <citation type="submission" date="2023-12" db="EMBL/GenBank/DDBJ databases">
        <authorList>
            <person name="Sun Q."/>
            <person name="Inoue M."/>
        </authorList>
    </citation>
    <scope>NUCLEOTIDE SEQUENCE</scope>
    <source>
        <strain evidence="1">JCM 10664</strain>
    </source>
</reference>
<gene>
    <name evidence="1" type="ORF">GCM10009545_17420</name>
    <name evidence="2" type="ORF">GCM10011581_47300</name>
</gene>
<name>A0A917K9I3_9PSEU</name>
<evidence type="ECO:0000313" key="4">
    <source>
        <dbReference type="Proteomes" id="UP001500220"/>
    </source>
</evidence>
<dbReference type="Proteomes" id="UP000597989">
    <property type="component" value="Unassembled WGS sequence"/>
</dbReference>
<evidence type="ECO:0000313" key="3">
    <source>
        <dbReference type="Proteomes" id="UP000597989"/>
    </source>
</evidence>
<keyword evidence="4" id="KW-1185">Reference proteome</keyword>
<evidence type="ECO:0000313" key="2">
    <source>
        <dbReference type="EMBL" id="GGJ04827.1"/>
    </source>
</evidence>